<organism evidence="1 2">
    <name type="scientific">Streptomyces olivaceiscleroticus</name>
    <dbReference type="NCBI Taxonomy" id="68245"/>
    <lineage>
        <taxon>Bacteria</taxon>
        <taxon>Bacillati</taxon>
        <taxon>Actinomycetota</taxon>
        <taxon>Actinomycetes</taxon>
        <taxon>Kitasatosporales</taxon>
        <taxon>Streptomycetaceae</taxon>
        <taxon>Streptomyces</taxon>
    </lineage>
</organism>
<evidence type="ECO:0008006" key="3">
    <source>
        <dbReference type="Google" id="ProtNLM"/>
    </source>
</evidence>
<dbReference type="PANTHER" id="PTHR37943">
    <property type="entry name" value="PROTEIN VES"/>
    <property type="match status" value="1"/>
</dbReference>
<dbReference type="CDD" id="cd20293">
    <property type="entry name" value="cupin_HutD_N"/>
    <property type="match status" value="1"/>
</dbReference>
<protein>
    <recommendedName>
        <fullName evidence="3">HutD-family protein</fullName>
    </recommendedName>
</protein>
<dbReference type="Proteomes" id="UP001500909">
    <property type="component" value="Unassembled WGS sequence"/>
</dbReference>
<dbReference type="InterPro" id="IPR010282">
    <property type="entry name" value="Uncharacterised_HutD/Ves"/>
</dbReference>
<comment type="caution">
    <text evidence="1">The sequence shown here is derived from an EMBL/GenBank/DDBJ whole genome shotgun (WGS) entry which is preliminary data.</text>
</comment>
<accession>A0ABN0ZPW0</accession>
<reference evidence="1 2" key="1">
    <citation type="journal article" date="2019" name="Int. J. Syst. Evol. Microbiol.">
        <title>The Global Catalogue of Microorganisms (GCM) 10K type strain sequencing project: providing services to taxonomists for standard genome sequencing and annotation.</title>
        <authorList>
            <consortium name="The Broad Institute Genomics Platform"/>
            <consortium name="The Broad Institute Genome Sequencing Center for Infectious Disease"/>
            <person name="Wu L."/>
            <person name="Ma J."/>
        </authorList>
    </citation>
    <scope>NUCLEOTIDE SEQUENCE [LARGE SCALE GENOMIC DNA]</scope>
    <source>
        <strain evidence="1 2">JCM 4805</strain>
    </source>
</reference>
<sequence>MDPAPLLDPVRLLPAAGRAAAPWSNGGGTTREIAAGPPGAGWSTFAWRVSLADVDRDGPYSPLPGVRRILTMVAGAGMELTVDGVRTAVTERFRPVSFAGGAATDCRLAAGPVVNFNVMVRDGRCTADVVMARGRHAVCAAPGPDGAVLVVAVAGETLLTPAAAGEPVRLGRYDAALLAAGTAADLDAGPDGVAAVVTLVPSVTPVGG</sequence>
<gene>
    <name evidence="1" type="ORF">GCM10010361_18860</name>
</gene>
<evidence type="ECO:0000313" key="2">
    <source>
        <dbReference type="Proteomes" id="UP001500909"/>
    </source>
</evidence>
<dbReference type="InterPro" id="IPR011051">
    <property type="entry name" value="RmlC_Cupin_sf"/>
</dbReference>
<proteinExistence type="predicted"/>
<dbReference type="Pfam" id="PF05962">
    <property type="entry name" value="HutD"/>
    <property type="match status" value="1"/>
</dbReference>
<dbReference type="PANTHER" id="PTHR37943:SF1">
    <property type="entry name" value="PROTEIN VES"/>
    <property type="match status" value="1"/>
</dbReference>
<dbReference type="InterPro" id="IPR014710">
    <property type="entry name" value="RmlC-like_jellyroll"/>
</dbReference>
<keyword evidence="2" id="KW-1185">Reference proteome</keyword>
<evidence type="ECO:0000313" key="1">
    <source>
        <dbReference type="EMBL" id="GAA0455056.1"/>
    </source>
</evidence>
<name>A0ABN0ZPW0_9ACTN</name>
<dbReference type="RefSeq" id="WP_346094489.1">
    <property type="nucleotide sequence ID" value="NZ_BAAABY010000013.1"/>
</dbReference>
<dbReference type="Gene3D" id="2.60.120.10">
    <property type="entry name" value="Jelly Rolls"/>
    <property type="match status" value="1"/>
</dbReference>
<dbReference type="SUPFAM" id="SSF51182">
    <property type="entry name" value="RmlC-like cupins"/>
    <property type="match status" value="1"/>
</dbReference>
<dbReference type="EMBL" id="BAAABY010000013">
    <property type="protein sequence ID" value="GAA0455056.1"/>
    <property type="molecule type" value="Genomic_DNA"/>
</dbReference>